<dbReference type="EMBL" id="CAJJDN010000014">
    <property type="protein sequence ID" value="CAD8060166.1"/>
    <property type="molecule type" value="Genomic_DNA"/>
</dbReference>
<dbReference type="AlphaFoldDB" id="A0A8S1L5Y0"/>
<accession>A0A8S1L5Y0</accession>
<reference evidence="1" key="1">
    <citation type="submission" date="2021-01" db="EMBL/GenBank/DDBJ databases">
        <authorList>
            <consortium name="Genoscope - CEA"/>
            <person name="William W."/>
        </authorList>
    </citation>
    <scope>NUCLEOTIDE SEQUENCE</scope>
</reference>
<evidence type="ECO:0000313" key="2">
    <source>
        <dbReference type="Proteomes" id="UP000692954"/>
    </source>
</evidence>
<organism evidence="1 2">
    <name type="scientific">Paramecium sonneborni</name>
    <dbReference type="NCBI Taxonomy" id="65129"/>
    <lineage>
        <taxon>Eukaryota</taxon>
        <taxon>Sar</taxon>
        <taxon>Alveolata</taxon>
        <taxon>Ciliophora</taxon>
        <taxon>Intramacronucleata</taxon>
        <taxon>Oligohymenophorea</taxon>
        <taxon>Peniculida</taxon>
        <taxon>Parameciidae</taxon>
        <taxon>Paramecium</taxon>
    </lineage>
</organism>
<sequence>MKNKVIKKNNQIIKLLSELNLQNKSKYNCDKLLLILYNPLNIDNNITLNNQRILRRRSDQKSTKSK</sequence>
<proteinExistence type="predicted"/>
<keyword evidence="2" id="KW-1185">Reference proteome</keyword>
<protein>
    <submittedName>
        <fullName evidence="1">Uncharacterized protein</fullName>
    </submittedName>
</protein>
<evidence type="ECO:0000313" key="1">
    <source>
        <dbReference type="EMBL" id="CAD8060166.1"/>
    </source>
</evidence>
<name>A0A8S1L5Y0_9CILI</name>
<dbReference type="Proteomes" id="UP000692954">
    <property type="component" value="Unassembled WGS sequence"/>
</dbReference>
<comment type="caution">
    <text evidence="1">The sequence shown here is derived from an EMBL/GenBank/DDBJ whole genome shotgun (WGS) entry which is preliminary data.</text>
</comment>
<gene>
    <name evidence="1" type="ORF">PSON_ATCC_30995.1.T0140145</name>
</gene>